<dbReference type="Gene3D" id="1.20.1090.10">
    <property type="entry name" value="Dehydroquinate synthase-like - alpha domain"/>
    <property type="match status" value="1"/>
</dbReference>
<keyword evidence="6" id="KW-0057">Aromatic amino acid biosynthesis</keyword>
<organism evidence="11 12">
    <name type="scientific">Calidithermus roseus</name>
    <dbReference type="NCBI Taxonomy" id="1644118"/>
    <lineage>
        <taxon>Bacteria</taxon>
        <taxon>Thermotogati</taxon>
        <taxon>Deinococcota</taxon>
        <taxon>Deinococci</taxon>
        <taxon>Thermales</taxon>
        <taxon>Thermaceae</taxon>
        <taxon>Calidithermus</taxon>
    </lineage>
</organism>
<keyword evidence="7 11" id="KW-0456">Lyase</keyword>
<comment type="caution">
    <text evidence="11">The sequence shown here is derived from an EMBL/GenBank/DDBJ whole genome shotgun (WGS) entry which is preliminary data.</text>
</comment>
<dbReference type="InterPro" id="IPR030963">
    <property type="entry name" value="DHQ_synth_fam"/>
</dbReference>
<dbReference type="GO" id="GO:0009073">
    <property type="term" value="P:aromatic amino acid family biosynthetic process"/>
    <property type="evidence" value="ECO:0007669"/>
    <property type="project" value="UniProtKB-KW"/>
</dbReference>
<reference evidence="11 12" key="1">
    <citation type="submission" date="2018-08" db="EMBL/GenBank/DDBJ databases">
        <title>Meiothermus roseus NBRC 110900 genome sequencing project.</title>
        <authorList>
            <person name="Da Costa M.S."/>
            <person name="Albuquerque L."/>
            <person name="Raposo P."/>
            <person name="Froufe H.J.C."/>
            <person name="Barroso C.S."/>
            <person name="Egas C."/>
        </authorList>
    </citation>
    <scope>NUCLEOTIDE SEQUENCE [LARGE SCALE GENOMIC DNA]</scope>
    <source>
        <strain evidence="11 12">NBRC 110900</strain>
    </source>
</reference>
<dbReference type="AlphaFoldDB" id="A0A399ELT1"/>
<dbReference type="Pfam" id="PF24621">
    <property type="entry name" value="DHQS_C"/>
    <property type="match status" value="1"/>
</dbReference>
<feature type="domain" description="3-dehydroquinate synthase C-terminal" evidence="10">
    <location>
        <begin position="172"/>
        <end position="306"/>
    </location>
</feature>
<evidence type="ECO:0000256" key="4">
    <source>
        <dbReference type="ARBA" id="ARBA00022723"/>
    </source>
</evidence>
<dbReference type="InterPro" id="IPR030960">
    <property type="entry name" value="DHQS/DOIS_N"/>
</dbReference>
<dbReference type="Proteomes" id="UP000265341">
    <property type="component" value="Unassembled WGS sequence"/>
</dbReference>
<evidence type="ECO:0000256" key="2">
    <source>
        <dbReference type="ARBA" id="ARBA00001941"/>
    </source>
</evidence>
<dbReference type="GO" id="GO:0046872">
    <property type="term" value="F:metal ion binding"/>
    <property type="evidence" value="ECO:0007669"/>
    <property type="project" value="UniProtKB-KW"/>
</dbReference>
<keyword evidence="3" id="KW-0028">Amino-acid biosynthesis</keyword>
<dbReference type="EC" id="4.2.3.4" evidence="11"/>
<dbReference type="Gene3D" id="3.40.50.1970">
    <property type="match status" value="1"/>
</dbReference>
<dbReference type="GO" id="GO:0003856">
    <property type="term" value="F:3-dehydroquinate synthase activity"/>
    <property type="evidence" value="ECO:0007669"/>
    <property type="project" value="UniProtKB-EC"/>
</dbReference>
<evidence type="ECO:0000256" key="1">
    <source>
        <dbReference type="ARBA" id="ARBA00001911"/>
    </source>
</evidence>
<feature type="domain" description="3-dehydroquinate synthase N-terminal" evidence="9">
    <location>
        <begin position="59"/>
        <end position="166"/>
    </location>
</feature>
<dbReference type="EMBL" id="QWLA01000078">
    <property type="protein sequence ID" value="RIH83392.1"/>
    <property type="molecule type" value="Genomic_DNA"/>
</dbReference>
<keyword evidence="12" id="KW-1185">Reference proteome</keyword>
<evidence type="ECO:0000256" key="3">
    <source>
        <dbReference type="ARBA" id="ARBA00022605"/>
    </source>
</evidence>
<evidence type="ECO:0000256" key="8">
    <source>
        <dbReference type="ARBA" id="ARBA00023285"/>
    </source>
</evidence>
<dbReference type="PIRSF" id="PIRSF001455">
    <property type="entry name" value="DHQ_synth"/>
    <property type="match status" value="1"/>
</dbReference>
<dbReference type="CDD" id="cd08195">
    <property type="entry name" value="DHQS"/>
    <property type="match status" value="1"/>
</dbReference>
<keyword evidence="5" id="KW-0520">NAD</keyword>
<evidence type="ECO:0000256" key="7">
    <source>
        <dbReference type="ARBA" id="ARBA00023239"/>
    </source>
</evidence>
<dbReference type="RefSeq" id="WP_119279771.1">
    <property type="nucleotide sequence ID" value="NZ_QWLA01000078.1"/>
</dbReference>
<gene>
    <name evidence="11" type="primary">aroB</name>
    <name evidence="11" type="ORF">Mrose_03063</name>
</gene>
<dbReference type="InterPro" id="IPR056179">
    <property type="entry name" value="DHQS_C"/>
</dbReference>
<sequence length="347" mass="37379">MRKLTVDQPPPYPLYLGWGLIAQAAADAPSGPKALLYDRAVEGYALKLAEALQVSPRMGIEGGEEAKTLECYGRVLSWLARQGLPRDSTLYVVGGGTLTDLGGFVASSYLRGIGCVSFPTTTLAMVDASVGGKTGINLPEGKNLVGSFYPPKAVYLDLKSLATLPPFLFREGLVEAFKHGIIAADEALMRLEPLHPGWPGLEEYLERAVLVKVRVVEADPYEKGERKKLNLGHTLGHALEAATHHSLSHGAAVAYGLLYAALLGKAHGGSDLTASVEGLLRWLQPPPLPPLSWEAVWPYMARDKKKLGSSLHWVIPLEPGHLVVQPVAEEVLRGVYGEFLERVAVAI</sequence>
<evidence type="ECO:0000313" key="11">
    <source>
        <dbReference type="EMBL" id="RIH83392.1"/>
    </source>
</evidence>
<dbReference type="InterPro" id="IPR050071">
    <property type="entry name" value="Dehydroquinate_synthase"/>
</dbReference>
<dbReference type="PANTHER" id="PTHR43622">
    <property type="entry name" value="3-DEHYDROQUINATE SYNTHASE"/>
    <property type="match status" value="1"/>
</dbReference>
<protein>
    <submittedName>
        <fullName evidence="11">3-dehydroquinate synthase</fullName>
        <ecNumber evidence="11">4.2.3.4</ecNumber>
    </submittedName>
</protein>
<dbReference type="SUPFAM" id="SSF56796">
    <property type="entry name" value="Dehydroquinate synthase-like"/>
    <property type="match status" value="1"/>
</dbReference>
<dbReference type="GO" id="GO:0008652">
    <property type="term" value="P:amino acid biosynthetic process"/>
    <property type="evidence" value="ECO:0007669"/>
    <property type="project" value="UniProtKB-KW"/>
</dbReference>
<comment type="cofactor">
    <cofactor evidence="2">
        <name>Co(2+)</name>
        <dbReference type="ChEBI" id="CHEBI:48828"/>
    </cofactor>
</comment>
<dbReference type="PANTHER" id="PTHR43622:SF7">
    <property type="entry name" value="3-DEHYDROQUINATE SYNTHASE, CHLOROPLASTIC"/>
    <property type="match status" value="1"/>
</dbReference>
<keyword evidence="8" id="KW-0170">Cobalt</keyword>
<dbReference type="Pfam" id="PF01761">
    <property type="entry name" value="DHQ_synthase"/>
    <property type="match status" value="1"/>
</dbReference>
<evidence type="ECO:0000259" key="10">
    <source>
        <dbReference type="Pfam" id="PF24621"/>
    </source>
</evidence>
<comment type="cofactor">
    <cofactor evidence="1">
        <name>NAD(+)</name>
        <dbReference type="ChEBI" id="CHEBI:57540"/>
    </cofactor>
</comment>
<evidence type="ECO:0000256" key="5">
    <source>
        <dbReference type="ARBA" id="ARBA00023027"/>
    </source>
</evidence>
<evidence type="ECO:0000256" key="6">
    <source>
        <dbReference type="ARBA" id="ARBA00023141"/>
    </source>
</evidence>
<proteinExistence type="predicted"/>
<accession>A0A399ELT1</accession>
<evidence type="ECO:0000259" key="9">
    <source>
        <dbReference type="Pfam" id="PF01761"/>
    </source>
</evidence>
<dbReference type="OrthoDB" id="9806583at2"/>
<name>A0A399ELT1_9DEIN</name>
<keyword evidence="4" id="KW-0479">Metal-binding</keyword>
<evidence type="ECO:0000313" key="12">
    <source>
        <dbReference type="Proteomes" id="UP000265341"/>
    </source>
</evidence>